<evidence type="ECO:0000256" key="2">
    <source>
        <dbReference type="ARBA" id="ARBA00023242"/>
    </source>
</evidence>
<dbReference type="InterPro" id="IPR019331">
    <property type="entry name" value="FAM192A/Fyv6_N"/>
</dbReference>
<dbReference type="AlphaFoldDB" id="A0A1Y1ZNU8"/>
<evidence type="ECO:0000256" key="3">
    <source>
        <dbReference type="SAM" id="MobiDB-lite"/>
    </source>
</evidence>
<organism evidence="5 6">
    <name type="scientific">Clohesyomyces aquaticus</name>
    <dbReference type="NCBI Taxonomy" id="1231657"/>
    <lineage>
        <taxon>Eukaryota</taxon>
        <taxon>Fungi</taxon>
        <taxon>Dikarya</taxon>
        <taxon>Ascomycota</taxon>
        <taxon>Pezizomycotina</taxon>
        <taxon>Dothideomycetes</taxon>
        <taxon>Pleosporomycetidae</taxon>
        <taxon>Pleosporales</taxon>
        <taxon>Lindgomycetaceae</taxon>
        <taxon>Clohesyomyces</taxon>
    </lineage>
</organism>
<accession>A0A1Y1ZNU8</accession>
<reference evidence="5 6" key="1">
    <citation type="submission" date="2016-07" db="EMBL/GenBank/DDBJ databases">
        <title>Pervasive Adenine N6-methylation of Active Genes in Fungi.</title>
        <authorList>
            <consortium name="DOE Joint Genome Institute"/>
            <person name="Mondo S.J."/>
            <person name="Dannebaum R.O."/>
            <person name="Kuo R.C."/>
            <person name="Labutti K."/>
            <person name="Haridas S."/>
            <person name="Kuo A."/>
            <person name="Salamov A."/>
            <person name="Ahrendt S.R."/>
            <person name="Lipzen A."/>
            <person name="Sullivan W."/>
            <person name="Andreopoulos W.B."/>
            <person name="Clum A."/>
            <person name="Lindquist E."/>
            <person name="Daum C."/>
            <person name="Ramamoorthy G.K."/>
            <person name="Gryganskyi A."/>
            <person name="Culley D."/>
            <person name="Magnuson J.K."/>
            <person name="James T.Y."/>
            <person name="O'Malley M.A."/>
            <person name="Stajich J.E."/>
            <person name="Spatafora J.W."/>
            <person name="Visel A."/>
            <person name="Grigoriev I.V."/>
        </authorList>
    </citation>
    <scope>NUCLEOTIDE SEQUENCE [LARGE SCALE GENOMIC DNA]</scope>
    <source>
        <strain evidence="5 6">CBS 115471</strain>
    </source>
</reference>
<protein>
    <submittedName>
        <fullName evidence="5">N-terminal domain of NEFA-interacting nuclear protein NIP30-domain-containing protein</fullName>
    </submittedName>
</protein>
<gene>
    <name evidence="5" type="ORF">BCR34DRAFT_564492</name>
</gene>
<dbReference type="Pfam" id="PF10187">
    <property type="entry name" value="FAM192A_Fyv6_N"/>
    <property type="match status" value="1"/>
</dbReference>
<feature type="compositionally biased region" description="Basic and acidic residues" evidence="3">
    <location>
        <begin position="14"/>
        <end position="28"/>
    </location>
</feature>
<feature type="domain" description="FAM192A/Fyv6 N-terminal" evidence="4">
    <location>
        <begin position="5"/>
        <end position="109"/>
    </location>
</feature>
<dbReference type="OrthoDB" id="75807at2759"/>
<evidence type="ECO:0000313" key="5">
    <source>
        <dbReference type="EMBL" id="ORY11874.1"/>
    </source>
</evidence>
<dbReference type="Proteomes" id="UP000193144">
    <property type="component" value="Unassembled WGS sequence"/>
</dbReference>
<name>A0A1Y1ZNU8_9PLEO</name>
<evidence type="ECO:0000259" key="4">
    <source>
        <dbReference type="Pfam" id="PF10187"/>
    </source>
</evidence>
<evidence type="ECO:0000256" key="1">
    <source>
        <dbReference type="ARBA" id="ARBA00004123"/>
    </source>
</evidence>
<feature type="compositionally biased region" description="Low complexity" evidence="3">
    <location>
        <begin position="204"/>
        <end position="222"/>
    </location>
</feature>
<dbReference type="InterPro" id="IPR039845">
    <property type="entry name" value="FAM192A"/>
</dbReference>
<keyword evidence="2" id="KW-0539">Nucleus</keyword>
<dbReference type="GO" id="GO:0005634">
    <property type="term" value="C:nucleus"/>
    <property type="evidence" value="ECO:0007669"/>
    <property type="project" value="UniProtKB-SubCell"/>
</dbReference>
<feature type="compositionally biased region" description="Low complexity" evidence="3">
    <location>
        <begin position="159"/>
        <end position="174"/>
    </location>
</feature>
<dbReference type="PANTHER" id="PTHR13495:SF0">
    <property type="entry name" value="PSME3-INTERACTING PROTEIN"/>
    <property type="match status" value="1"/>
</dbReference>
<keyword evidence="6" id="KW-1185">Reference proteome</keyword>
<proteinExistence type="predicted"/>
<feature type="region of interest" description="Disordered" evidence="3">
    <location>
        <begin position="111"/>
        <end position="234"/>
    </location>
</feature>
<dbReference type="PANTHER" id="PTHR13495">
    <property type="entry name" value="NEFA-INTERACTING NUCLEAR PROTEIN NIP30"/>
    <property type="match status" value="1"/>
</dbReference>
<feature type="compositionally biased region" description="Basic and acidic residues" evidence="3">
    <location>
        <begin position="111"/>
        <end position="120"/>
    </location>
</feature>
<evidence type="ECO:0000313" key="6">
    <source>
        <dbReference type="Proteomes" id="UP000193144"/>
    </source>
</evidence>
<comment type="caution">
    <text evidence="5">The sequence shown here is derived from an EMBL/GenBank/DDBJ whole genome shotgun (WGS) entry which is preliminary data.</text>
</comment>
<sequence>MSSGFVSGGTIEQPAERDDEWRKAQEELEEKARRKFEETQQNDGKSLFEVLQANKAAKQEAFEEAARLKNQYRGLDDDEADFLDSVLESTRKQEATIQKETLDQLEAFRRKQEEVEKVPLEEQTAASPTEDELQWAVSGHKRKRGPENGLLKGVKLRKSSTSSDSKASTAKAVSGEGQSHNKGKENPVASNNSAKTGQPPAAKALPNATTSASPPAQSAKPALFGLDYGSSDED</sequence>
<feature type="region of interest" description="Disordered" evidence="3">
    <location>
        <begin position="1"/>
        <end position="28"/>
    </location>
</feature>
<dbReference type="STRING" id="1231657.A0A1Y1ZNU8"/>
<dbReference type="EMBL" id="MCFA01000056">
    <property type="protein sequence ID" value="ORY11874.1"/>
    <property type="molecule type" value="Genomic_DNA"/>
</dbReference>
<comment type="subcellular location">
    <subcellularLocation>
        <location evidence="1">Nucleus</location>
    </subcellularLocation>
</comment>